<comment type="caution">
    <text evidence="4">The sequence shown here is derived from an EMBL/GenBank/DDBJ whole genome shotgun (WGS) entry which is preliminary data.</text>
</comment>
<sequence length="292" mass="31392">MAQKIIIDTDIGDDIDDALAIALALGSPELDLIGVTTVYGRVDLRTRLALKELQVFGRTDIPVATGIGKPLNRPEDTHVPSQTEIVKQEEKLQPQAKQGAVDFIISAARADPKNVILAPIGALTNVAAAVSADPRLKDNLKSIVMMGGVAGEKIAEYNIACDPEAAGIVFRSGIPVTMIGLDVTMKCRMKKEEVEKIEKSKSPGAKLLAQLIHIWQGGNSENFPVLHDPLAIAVIFDPSLVKTEKMAIEVDTGSSPERGFTKPVSGRPNADVALEVNRDRFVKMFVERIVGA</sequence>
<proteinExistence type="predicted"/>
<dbReference type="GO" id="GO:0005829">
    <property type="term" value="C:cytosol"/>
    <property type="evidence" value="ECO:0007669"/>
    <property type="project" value="TreeGrafter"/>
</dbReference>
<keyword evidence="1 4" id="KW-0378">Hydrolase</keyword>
<protein>
    <submittedName>
        <fullName evidence="4">Nucleoside hydrolase</fullName>
    </submittedName>
</protein>
<dbReference type="Pfam" id="PF01156">
    <property type="entry name" value="IU_nuc_hydro"/>
    <property type="match status" value="1"/>
</dbReference>
<keyword evidence="2" id="KW-0326">Glycosidase</keyword>
<dbReference type="GO" id="GO:0008477">
    <property type="term" value="F:purine nucleosidase activity"/>
    <property type="evidence" value="ECO:0007669"/>
    <property type="project" value="TreeGrafter"/>
</dbReference>
<dbReference type="GO" id="GO:0006152">
    <property type="term" value="P:purine nucleoside catabolic process"/>
    <property type="evidence" value="ECO:0007669"/>
    <property type="project" value="TreeGrafter"/>
</dbReference>
<dbReference type="PANTHER" id="PTHR12304">
    <property type="entry name" value="INOSINE-URIDINE PREFERRING NUCLEOSIDE HYDROLASE"/>
    <property type="match status" value="1"/>
</dbReference>
<name>A0A2M7SC63_9BACT</name>
<dbReference type="InterPro" id="IPR023186">
    <property type="entry name" value="IUNH"/>
</dbReference>
<dbReference type="AlphaFoldDB" id="A0A2M7SC63"/>
<evidence type="ECO:0000259" key="3">
    <source>
        <dbReference type="Pfam" id="PF01156"/>
    </source>
</evidence>
<gene>
    <name evidence="4" type="ORF">COY52_05280</name>
</gene>
<evidence type="ECO:0000313" key="5">
    <source>
        <dbReference type="Proteomes" id="UP000229307"/>
    </source>
</evidence>
<dbReference type="EMBL" id="PFMR01000142">
    <property type="protein sequence ID" value="PIZ17115.1"/>
    <property type="molecule type" value="Genomic_DNA"/>
</dbReference>
<evidence type="ECO:0000256" key="1">
    <source>
        <dbReference type="ARBA" id="ARBA00022801"/>
    </source>
</evidence>
<reference evidence="5" key="1">
    <citation type="submission" date="2017-09" db="EMBL/GenBank/DDBJ databases">
        <title>Depth-based differentiation of microbial function through sediment-hosted aquifers and enrichment of novel symbionts in the deep terrestrial subsurface.</title>
        <authorList>
            <person name="Probst A.J."/>
            <person name="Ladd B."/>
            <person name="Jarett J.K."/>
            <person name="Geller-Mcgrath D.E."/>
            <person name="Sieber C.M.K."/>
            <person name="Emerson J.B."/>
            <person name="Anantharaman K."/>
            <person name="Thomas B.C."/>
            <person name="Malmstrom R."/>
            <person name="Stieglmeier M."/>
            <person name="Klingl A."/>
            <person name="Woyke T."/>
            <person name="Ryan C.M."/>
            <person name="Banfield J.F."/>
        </authorList>
    </citation>
    <scope>NUCLEOTIDE SEQUENCE [LARGE SCALE GENOMIC DNA]</scope>
</reference>
<dbReference type="Gene3D" id="3.90.245.10">
    <property type="entry name" value="Ribonucleoside hydrolase-like"/>
    <property type="match status" value="1"/>
</dbReference>
<organism evidence="4 5">
    <name type="scientific">Candidatus Desantisbacteria bacterium CG_4_10_14_0_8_um_filter_48_22</name>
    <dbReference type="NCBI Taxonomy" id="1974543"/>
    <lineage>
        <taxon>Bacteria</taxon>
        <taxon>Candidatus Desantisiibacteriota</taxon>
    </lineage>
</organism>
<dbReference type="Proteomes" id="UP000229307">
    <property type="component" value="Unassembled WGS sequence"/>
</dbReference>
<dbReference type="SUPFAM" id="SSF53590">
    <property type="entry name" value="Nucleoside hydrolase"/>
    <property type="match status" value="1"/>
</dbReference>
<evidence type="ECO:0000256" key="2">
    <source>
        <dbReference type="ARBA" id="ARBA00023295"/>
    </source>
</evidence>
<dbReference type="PANTHER" id="PTHR12304:SF4">
    <property type="entry name" value="URIDINE NUCLEOSIDASE"/>
    <property type="match status" value="1"/>
</dbReference>
<dbReference type="InterPro" id="IPR036452">
    <property type="entry name" value="Ribo_hydro-like"/>
</dbReference>
<dbReference type="InterPro" id="IPR001910">
    <property type="entry name" value="Inosine/uridine_hydrolase_dom"/>
</dbReference>
<feature type="domain" description="Inosine/uridine-preferring nucleoside hydrolase" evidence="3">
    <location>
        <begin position="5"/>
        <end position="282"/>
    </location>
</feature>
<evidence type="ECO:0000313" key="4">
    <source>
        <dbReference type="EMBL" id="PIZ17115.1"/>
    </source>
</evidence>
<accession>A0A2M7SC63</accession>